<proteinExistence type="predicted"/>
<dbReference type="RefSeq" id="WP_204519755.1">
    <property type="nucleotide sequence ID" value="NZ_BAABIN010000008.1"/>
</dbReference>
<protein>
    <recommendedName>
        <fullName evidence="3">YaaC-like Protein</fullName>
    </recommendedName>
</protein>
<dbReference type="Pfam" id="PF14175">
    <property type="entry name" value="YaaC"/>
    <property type="match status" value="1"/>
</dbReference>
<reference evidence="1" key="1">
    <citation type="submission" date="2021-01" db="EMBL/GenBank/DDBJ databases">
        <title>Genomic Encyclopedia of Type Strains, Phase IV (KMG-IV): sequencing the most valuable type-strain genomes for metagenomic binning, comparative biology and taxonomic classification.</title>
        <authorList>
            <person name="Goeker M."/>
        </authorList>
    </citation>
    <scope>NUCLEOTIDE SEQUENCE</scope>
    <source>
        <strain evidence="1">DSM 25523</strain>
    </source>
</reference>
<evidence type="ECO:0008006" key="3">
    <source>
        <dbReference type="Google" id="ProtNLM"/>
    </source>
</evidence>
<evidence type="ECO:0000313" key="2">
    <source>
        <dbReference type="Proteomes" id="UP000717624"/>
    </source>
</evidence>
<dbReference type="Proteomes" id="UP000717624">
    <property type="component" value="Unassembled WGS sequence"/>
</dbReference>
<dbReference type="InterPro" id="IPR026988">
    <property type="entry name" value="YaaC-like"/>
</dbReference>
<evidence type="ECO:0000313" key="1">
    <source>
        <dbReference type="EMBL" id="MBM7592112.1"/>
    </source>
</evidence>
<accession>A0A939BTS3</accession>
<sequence>MDDQWEPICFLEAEPNARRFLTDAYQAAGIDNPQRLAFQQSTRFVYTWKQARSLYQTASQAELLIQPLLLFYGCRSLLNGLLLSRDPFFPQSSKVLQHGLTTRKLKRNPYHFLEDEVRPQKEGFFAHITKIYSPFPLQNRYTVQELLCSMVSLCDDYSLIVGASPWHLIEPADRFDWRLPKLPSGALAYSLDTLVQYLNRHSPKHIQFQPGQAAETEHEYHYIRVQFFQENNAALEQHPLFTRNDQGKWFFWNRTETSPLPIWASHFLLLYLLGMLCRYEADGWGELILSQMYAEKYLIERFLYDHQLHFPRFIAQEIKQQL</sequence>
<organism evidence="1 2">
    <name type="scientific">Brevibacillus fulvus</name>
    <dbReference type="NCBI Taxonomy" id="1125967"/>
    <lineage>
        <taxon>Bacteria</taxon>
        <taxon>Bacillati</taxon>
        <taxon>Bacillota</taxon>
        <taxon>Bacilli</taxon>
        <taxon>Bacillales</taxon>
        <taxon>Paenibacillaceae</taxon>
        <taxon>Brevibacillus</taxon>
    </lineage>
</organism>
<comment type="caution">
    <text evidence="1">The sequence shown here is derived from an EMBL/GenBank/DDBJ whole genome shotgun (WGS) entry which is preliminary data.</text>
</comment>
<dbReference type="AlphaFoldDB" id="A0A939BTS3"/>
<gene>
    <name evidence="1" type="ORF">JOD01_003764</name>
</gene>
<name>A0A939BTS3_9BACL</name>
<dbReference type="EMBL" id="JAFBEB010000019">
    <property type="protein sequence ID" value="MBM7592112.1"/>
    <property type="molecule type" value="Genomic_DNA"/>
</dbReference>
<keyword evidence="2" id="KW-1185">Reference proteome</keyword>